<dbReference type="InterPro" id="IPR027381">
    <property type="entry name" value="LytR/CpsA/Psr_C"/>
</dbReference>
<keyword evidence="2" id="KW-0472">Membrane</keyword>
<gene>
    <name evidence="4" type="ORF">FB561_2934</name>
</gene>
<dbReference type="RefSeq" id="WP_145806964.1">
    <property type="nucleotide sequence ID" value="NZ_VIVK01000001.1"/>
</dbReference>
<name>A0A561BSG3_9ACTN</name>
<sequence length="207" mass="21386">MNRSTDERGQVLSSFVAVLAVVAIVGGLLVLFGTRGDDSAAEPAARTSTPAPTQPPATTPSSTPTDAPTSAPTTEPSTEPTGAPTSVPATEPTSAPTDPATTEPTGVPTQKSTLPPSQRPAVEVYNNTKRKGLAEDVGNRARQAGWTVSGADNWHGKIVGSTVYYPAGMQAEAGQLAQDLGLDRIKEALSNMKKDRLTVILTSDYSG</sequence>
<evidence type="ECO:0000313" key="4">
    <source>
        <dbReference type="EMBL" id="TWD81811.1"/>
    </source>
</evidence>
<feature type="compositionally biased region" description="Low complexity" evidence="1">
    <location>
        <begin position="59"/>
        <end position="86"/>
    </location>
</feature>
<keyword evidence="2" id="KW-0812">Transmembrane</keyword>
<dbReference type="Proteomes" id="UP000318380">
    <property type="component" value="Unassembled WGS sequence"/>
</dbReference>
<evidence type="ECO:0000256" key="1">
    <source>
        <dbReference type="SAM" id="MobiDB-lite"/>
    </source>
</evidence>
<protein>
    <submittedName>
        <fullName evidence="4">LytR cell envelope-related transcriptional attenuator</fullName>
    </submittedName>
</protein>
<feature type="transmembrane region" description="Helical" evidence="2">
    <location>
        <begin position="12"/>
        <end position="33"/>
    </location>
</feature>
<evidence type="ECO:0000313" key="5">
    <source>
        <dbReference type="Proteomes" id="UP000318380"/>
    </source>
</evidence>
<comment type="caution">
    <text evidence="4">The sequence shown here is derived from an EMBL/GenBank/DDBJ whole genome shotgun (WGS) entry which is preliminary data.</text>
</comment>
<evidence type="ECO:0000256" key="2">
    <source>
        <dbReference type="SAM" id="Phobius"/>
    </source>
</evidence>
<dbReference type="Gene3D" id="3.30.70.2390">
    <property type="match status" value="1"/>
</dbReference>
<feature type="domain" description="LytR/CpsA/Psr regulator C-terminal" evidence="3">
    <location>
        <begin position="121"/>
        <end position="205"/>
    </location>
</feature>
<proteinExistence type="predicted"/>
<feature type="compositionally biased region" description="Polar residues" evidence="1">
    <location>
        <begin position="87"/>
        <end position="116"/>
    </location>
</feature>
<dbReference type="AlphaFoldDB" id="A0A561BSG3"/>
<accession>A0A561BSG3</accession>
<reference evidence="4 5" key="1">
    <citation type="submission" date="2019-06" db="EMBL/GenBank/DDBJ databases">
        <title>Sequencing the genomes of 1000 actinobacteria strains.</title>
        <authorList>
            <person name="Klenk H.-P."/>
        </authorList>
    </citation>
    <scope>NUCLEOTIDE SEQUENCE [LARGE SCALE GENOMIC DNA]</scope>
    <source>
        <strain evidence="4 5">DSM 24683</strain>
    </source>
</reference>
<dbReference type="OrthoDB" id="4350621at2"/>
<organism evidence="4 5">
    <name type="scientific">Kribbella amoyensis</name>
    <dbReference type="NCBI Taxonomy" id="996641"/>
    <lineage>
        <taxon>Bacteria</taxon>
        <taxon>Bacillati</taxon>
        <taxon>Actinomycetota</taxon>
        <taxon>Actinomycetes</taxon>
        <taxon>Propionibacteriales</taxon>
        <taxon>Kribbellaceae</taxon>
        <taxon>Kribbella</taxon>
    </lineage>
</organism>
<keyword evidence="2" id="KW-1133">Transmembrane helix</keyword>
<dbReference type="Pfam" id="PF13399">
    <property type="entry name" value="LytR_C"/>
    <property type="match status" value="1"/>
</dbReference>
<evidence type="ECO:0000259" key="3">
    <source>
        <dbReference type="Pfam" id="PF13399"/>
    </source>
</evidence>
<dbReference type="EMBL" id="VIVK01000001">
    <property type="protein sequence ID" value="TWD81811.1"/>
    <property type="molecule type" value="Genomic_DNA"/>
</dbReference>
<feature type="region of interest" description="Disordered" evidence="1">
    <location>
        <begin position="38"/>
        <end position="123"/>
    </location>
</feature>
<keyword evidence="5" id="KW-1185">Reference proteome</keyword>
<feature type="compositionally biased region" description="Low complexity" evidence="1">
    <location>
        <begin position="41"/>
        <end position="51"/>
    </location>
</feature>